<keyword evidence="2" id="KW-0328">Glycosyltransferase</keyword>
<comment type="subcellular location">
    <subcellularLocation>
        <location evidence="1">Membrane</location>
        <topology evidence="1">Multi-pass membrane protein</topology>
    </subcellularLocation>
</comment>
<keyword evidence="5" id="KW-0133">Cell shape</keyword>
<reference evidence="17 18" key="1">
    <citation type="journal article" date="2013" name="Genome Announc.">
        <title>Draft Genome Sequence of Holospora undulata Strain HU1, a Micronucleus-Specific Symbiont of the Ciliate Paramecium caudatum.</title>
        <authorList>
            <person name="Dohra H."/>
            <person name="Suzuki H."/>
            <person name="Suzuki T."/>
            <person name="Tanaka K."/>
            <person name="Fujishima M."/>
        </authorList>
    </citation>
    <scope>NUCLEOTIDE SEQUENCE [LARGE SCALE GENOMIC DNA]</scope>
    <source>
        <strain evidence="17 18">HU1</strain>
    </source>
</reference>
<keyword evidence="4 16" id="KW-0812">Transmembrane</keyword>
<evidence type="ECO:0000313" key="17">
    <source>
        <dbReference type="EMBL" id="ETZ05253.1"/>
    </source>
</evidence>
<keyword evidence="18" id="KW-1185">Reference proteome</keyword>
<evidence type="ECO:0000313" key="18">
    <source>
        <dbReference type="Proteomes" id="UP000026922"/>
    </source>
</evidence>
<evidence type="ECO:0000256" key="16">
    <source>
        <dbReference type="SAM" id="Phobius"/>
    </source>
</evidence>
<dbReference type="GO" id="GO:0005886">
    <property type="term" value="C:plasma membrane"/>
    <property type="evidence" value="ECO:0007669"/>
    <property type="project" value="TreeGrafter"/>
</dbReference>
<feature type="transmembrane region" description="Helical" evidence="16">
    <location>
        <begin position="70"/>
        <end position="87"/>
    </location>
</feature>
<evidence type="ECO:0000256" key="12">
    <source>
        <dbReference type="ARBA" id="ARBA00041185"/>
    </source>
</evidence>
<dbReference type="GO" id="GO:0008360">
    <property type="term" value="P:regulation of cell shape"/>
    <property type="evidence" value="ECO:0007669"/>
    <property type="project" value="UniProtKB-KW"/>
</dbReference>
<keyword evidence="3" id="KW-0808">Transferase</keyword>
<feature type="transmembrane region" description="Helical" evidence="16">
    <location>
        <begin position="199"/>
        <end position="222"/>
    </location>
</feature>
<evidence type="ECO:0000256" key="6">
    <source>
        <dbReference type="ARBA" id="ARBA00022984"/>
    </source>
</evidence>
<dbReference type="AlphaFoldDB" id="A0A061JIA8"/>
<accession>A0A061JIA8</accession>
<feature type="transmembrane region" description="Helical" evidence="16">
    <location>
        <begin position="93"/>
        <end position="114"/>
    </location>
</feature>
<feature type="transmembrane region" description="Helical" evidence="16">
    <location>
        <begin position="289"/>
        <end position="309"/>
    </location>
</feature>
<sequence length="384" mass="42665">MNLPFYQKKSQEDSPPPESLWAFWWNAIDRWILICSIMLIVLGSWLILAASPSIAAQHGWTTFVLLKRHLVFVVFGVVLLFLGSFLPKEHLKATVYTIGISAWAGLWAVVVFGVQVKGAKRWLNIFGISVQPSEFIKPAFCMGCAYFLSEYSQPNENLRFLKVLLLFIIVSCPLLLQPDLGTVFLLLMSALTQSFIAGLGWGWVLGMMGAGIVSLIPIVLYFPHAALRLRMFFGYESSDPFGKQYQILQSLKSFASGGLWGKGPGSGVVLDHLPDGHADFIFAVAGEEFGLIACLGIFALYAVIIFRSLNAARRGLHLEQVMLISGLSIYFMYQVYLNIACVLHLAPTKGITLPFLSYGGSSLISACWTMSIILCLTRRYHKFL</sequence>
<feature type="transmembrane region" description="Helical" evidence="16">
    <location>
        <begin position="321"/>
        <end position="346"/>
    </location>
</feature>
<name>A0A061JIA8_9PROT</name>
<feature type="transmembrane region" description="Helical" evidence="16">
    <location>
        <begin position="31"/>
        <end position="50"/>
    </location>
</feature>
<dbReference type="GO" id="GO:0032153">
    <property type="term" value="C:cell division site"/>
    <property type="evidence" value="ECO:0007669"/>
    <property type="project" value="TreeGrafter"/>
</dbReference>
<dbReference type="EC" id="2.4.99.28" evidence="14"/>
<comment type="catalytic activity">
    <reaction evidence="15">
        <text>[GlcNAc-(1-&gt;4)-Mur2Ac(oyl-L-Ala-gamma-D-Glu-L-Lys-D-Ala-D-Ala)](n)-di-trans,octa-cis-undecaprenyl diphosphate + beta-D-GlcNAc-(1-&gt;4)-Mur2Ac(oyl-L-Ala-gamma-D-Glu-L-Lys-D-Ala-D-Ala)-di-trans,octa-cis-undecaprenyl diphosphate = [GlcNAc-(1-&gt;4)-Mur2Ac(oyl-L-Ala-gamma-D-Glu-L-Lys-D-Ala-D-Ala)](n+1)-di-trans,octa-cis-undecaprenyl diphosphate + di-trans,octa-cis-undecaprenyl diphosphate + H(+)</text>
        <dbReference type="Rhea" id="RHEA:23708"/>
        <dbReference type="Rhea" id="RHEA-COMP:9602"/>
        <dbReference type="Rhea" id="RHEA-COMP:9603"/>
        <dbReference type="ChEBI" id="CHEBI:15378"/>
        <dbReference type="ChEBI" id="CHEBI:58405"/>
        <dbReference type="ChEBI" id="CHEBI:60033"/>
        <dbReference type="ChEBI" id="CHEBI:78435"/>
        <dbReference type="EC" id="2.4.99.28"/>
    </reaction>
</comment>
<feature type="transmembrane region" description="Helical" evidence="16">
    <location>
        <begin position="164"/>
        <end position="187"/>
    </location>
</feature>
<evidence type="ECO:0000256" key="8">
    <source>
        <dbReference type="ARBA" id="ARBA00023136"/>
    </source>
</evidence>
<dbReference type="EMBL" id="ARPM03000085">
    <property type="protein sequence ID" value="ETZ05253.1"/>
    <property type="molecule type" value="Genomic_DNA"/>
</dbReference>
<evidence type="ECO:0000256" key="10">
    <source>
        <dbReference type="ARBA" id="ARBA00033270"/>
    </source>
</evidence>
<dbReference type="GO" id="GO:0008955">
    <property type="term" value="F:peptidoglycan glycosyltransferase activity"/>
    <property type="evidence" value="ECO:0007669"/>
    <property type="project" value="UniProtKB-EC"/>
</dbReference>
<evidence type="ECO:0000256" key="14">
    <source>
        <dbReference type="ARBA" id="ARBA00044770"/>
    </source>
</evidence>
<protein>
    <recommendedName>
        <fullName evidence="12">Probable peptidoglycan glycosyltransferase FtsW</fullName>
        <ecNumber evidence="14">2.4.99.28</ecNumber>
    </recommendedName>
    <alternativeName>
        <fullName evidence="13">Cell division protein FtsW</fullName>
    </alternativeName>
    <alternativeName>
        <fullName evidence="10">Cell wall polymerase</fullName>
    </alternativeName>
    <alternativeName>
        <fullName evidence="9">Peptidoglycan polymerase</fullName>
    </alternativeName>
</protein>
<keyword evidence="6" id="KW-0573">Peptidoglycan synthesis</keyword>
<dbReference type="PANTHER" id="PTHR30474:SF2">
    <property type="entry name" value="PEPTIDOGLYCAN GLYCOSYLTRANSFERASE FTSW-RELATED"/>
    <property type="match status" value="1"/>
</dbReference>
<dbReference type="GO" id="GO:0009252">
    <property type="term" value="P:peptidoglycan biosynthetic process"/>
    <property type="evidence" value="ECO:0007669"/>
    <property type="project" value="UniProtKB-KW"/>
</dbReference>
<organism evidence="17 18">
    <name type="scientific">Holospora undulata HU1</name>
    <dbReference type="NCBI Taxonomy" id="1321371"/>
    <lineage>
        <taxon>Bacteria</taxon>
        <taxon>Pseudomonadati</taxon>
        <taxon>Pseudomonadota</taxon>
        <taxon>Alphaproteobacteria</taxon>
        <taxon>Holosporales</taxon>
        <taxon>Holosporaceae</taxon>
        <taxon>Holospora</taxon>
    </lineage>
</organism>
<evidence type="ECO:0000256" key="9">
    <source>
        <dbReference type="ARBA" id="ARBA00032370"/>
    </source>
</evidence>
<keyword evidence="8 16" id="KW-0472">Membrane</keyword>
<dbReference type="PANTHER" id="PTHR30474">
    <property type="entry name" value="CELL CYCLE PROTEIN"/>
    <property type="match status" value="1"/>
</dbReference>
<evidence type="ECO:0000256" key="7">
    <source>
        <dbReference type="ARBA" id="ARBA00022989"/>
    </source>
</evidence>
<gene>
    <name evidence="17" type="ORF">K737_300312</name>
</gene>
<dbReference type="Proteomes" id="UP000026922">
    <property type="component" value="Unassembled WGS sequence"/>
</dbReference>
<evidence type="ECO:0000256" key="11">
    <source>
        <dbReference type="ARBA" id="ARBA00038053"/>
    </source>
</evidence>
<keyword evidence="7 16" id="KW-1133">Transmembrane helix</keyword>
<evidence type="ECO:0000256" key="2">
    <source>
        <dbReference type="ARBA" id="ARBA00022676"/>
    </source>
</evidence>
<comment type="similarity">
    <text evidence="11">Belongs to the SEDS family. FtsW subfamily.</text>
</comment>
<dbReference type="InterPro" id="IPR001182">
    <property type="entry name" value="FtsW/RodA"/>
</dbReference>
<dbReference type="GO" id="GO:0015648">
    <property type="term" value="F:lipid-linked peptidoglycan transporter activity"/>
    <property type="evidence" value="ECO:0007669"/>
    <property type="project" value="TreeGrafter"/>
</dbReference>
<feature type="transmembrane region" description="Helical" evidence="16">
    <location>
        <begin position="358"/>
        <end position="377"/>
    </location>
</feature>
<proteinExistence type="inferred from homology"/>
<evidence type="ECO:0000256" key="13">
    <source>
        <dbReference type="ARBA" id="ARBA00041418"/>
    </source>
</evidence>
<dbReference type="Pfam" id="PF01098">
    <property type="entry name" value="FTSW_RODA_SPOVE"/>
    <property type="match status" value="1"/>
</dbReference>
<evidence type="ECO:0000256" key="1">
    <source>
        <dbReference type="ARBA" id="ARBA00004141"/>
    </source>
</evidence>
<comment type="caution">
    <text evidence="17">The sequence shown here is derived from an EMBL/GenBank/DDBJ whole genome shotgun (WGS) entry which is preliminary data.</text>
</comment>
<dbReference type="GO" id="GO:0051301">
    <property type="term" value="P:cell division"/>
    <property type="evidence" value="ECO:0007669"/>
    <property type="project" value="InterPro"/>
</dbReference>
<dbReference type="RefSeq" id="WP_006301272.1">
    <property type="nucleotide sequence ID" value="NZ_ARPM03000085.1"/>
</dbReference>
<evidence type="ECO:0000256" key="3">
    <source>
        <dbReference type="ARBA" id="ARBA00022679"/>
    </source>
</evidence>
<evidence type="ECO:0000256" key="5">
    <source>
        <dbReference type="ARBA" id="ARBA00022960"/>
    </source>
</evidence>
<evidence type="ECO:0000256" key="15">
    <source>
        <dbReference type="ARBA" id="ARBA00049902"/>
    </source>
</evidence>
<evidence type="ECO:0000256" key="4">
    <source>
        <dbReference type="ARBA" id="ARBA00022692"/>
    </source>
</evidence>